<evidence type="ECO:0008006" key="11">
    <source>
        <dbReference type="Google" id="ProtNLM"/>
    </source>
</evidence>
<dbReference type="PANTHER" id="PTHR33281:SF19">
    <property type="entry name" value="VOLTAGE-DEPENDENT ANION CHANNEL-FORMING PROTEIN YNEE"/>
    <property type="match status" value="1"/>
</dbReference>
<feature type="transmembrane region" description="Helical" evidence="9">
    <location>
        <begin position="227"/>
        <end position="247"/>
    </location>
</feature>
<sequence length="335" mass="38257">MHLGKHYKVSEFIVWTRRQIYLLLAVGVVPVLLYQVLGLRWLTIPLTVVGLLGTATSFIVGFKNVQTYNRTIEAQHLWTSILNSSRFWGTSVRGFIAHPGDARELVDRHVAWLTCLRYELRSPRPWETVNNASNAEYRDAYRIPEQDVALESELRKHLGAAEHGRVCDAKDKATQVLWLQNSALKRMLDEDRISLTVYVELNKVQKEFIDQQGRAERIKNYPYPRQYAIINTLFVWAFCILLPFGLLKEFDKLNEGIGGLMQGCMVWLVIPFSATISWMYTSLEQVGESTENPFEGSANDVPITLIARTIERELKELIGATDLPALPVPVNEIIL</sequence>
<evidence type="ECO:0000313" key="10">
    <source>
        <dbReference type="EMBL" id="CAA2109439.1"/>
    </source>
</evidence>
<keyword evidence="4 9" id="KW-0812">Transmembrane</keyword>
<gene>
    <name evidence="10" type="ORF">VVAX_05710</name>
</gene>
<dbReference type="RefSeq" id="WP_339093396.1">
    <property type="nucleotide sequence ID" value="NZ_LR743508.1"/>
</dbReference>
<evidence type="ECO:0000256" key="1">
    <source>
        <dbReference type="ARBA" id="ARBA00004651"/>
    </source>
</evidence>
<keyword evidence="7 9" id="KW-0472">Membrane</keyword>
<comment type="similarity">
    <text evidence="8">Belongs to the anion channel-forming bestrophin (TC 1.A.46) family.</text>
</comment>
<name>A0A679JFB1_VARPD</name>
<dbReference type="GO" id="GO:0005254">
    <property type="term" value="F:chloride channel activity"/>
    <property type="evidence" value="ECO:0007669"/>
    <property type="project" value="InterPro"/>
</dbReference>
<protein>
    <recommendedName>
        <fullName evidence="11">Multidrug transporter</fullName>
    </recommendedName>
</protein>
<evidence type="ECO:0000256" key="5">
    <source>
        <dbReference type="ARBA" id="ARBA00022989"/>
    </source>
</evidence>
<evidence type="ECO:0000256" key="3">
    <source>
        <dbReference type="ARBA" id="ARBA00022475"/>
    </source>
</evidence>
<evidence type="ECO:0000256" key="6">
    <source>
        <dbReference type="ARBA" id="ARBA00023065"/>
    </source>
</evidence>
<feature type="transmembrane region" description="Helical" evidence="9">
    <location>
        <begin position="43"/>
        <end position="62"/>
    </location>
</feature>
<evidence type="ECO:0000256" key="4">
    <source>
        <dbReference type="ARBA" id="ARBA00022692"/>
    </source>
</evidence>
<dbReference type="AlphaFoldDB" id="A0A679JFB1"/>
<dbReference type="GO" id="GO:0005886">
    <property type="term" value="C:plasma membrane"/>
    <property type="evidence" value="ECO:0007669"/>
    <property type="project" value="UniProtKB-SubCell"/>
</dbReference>
<evidence type="ECO:0000256" key="7">
    <source>
        <dbReference type="ARBA" id="ARBA00023136"/>
    </source>
</evidence>
<dbReference type="PANTHER" id="PTHR33281">
    <property type="entry name" value="UPF0187 PROTEIN YNEE"/>
    <property type="match status" value="1"/>
</dbReference>
<proteinExistence type="inferred from homology"/>
<organism evidence="10">
    <name type="scientific">Variovorax paradoxus</name>
    <dbReference type="NCBI Taxonomy" id="34073"/>
    <lineage>
        <taxon>Bacteria</taxon>
        <taxon>Pseudomonadati</taxon>
        <taxon>Pseudomonadota</taxon>
        <taxon>Betaproteobacteria</taxon>
        <taxon>Burkholderiales</taxon>
        <taxon>Comamonadaceae</taxon>
        <taxon>Variovorax</taxon>
    </lineage>
</organism>
<keyword evidence="2" id="KW-0813">Transport</keyword>
<keyword evidence="5 9" id="KW-1133">Transmembrane helix</keyword>
<keyword evidence="3" id="KW-1003">Cell membrane</keyword>
<reference evidence="10" key="1">
    <citation type="submission" date="2019-12" db="EMBL/GenBank/DDBJ databases">
        <authorList>
            <person name="Cremers G."/>
        </authorList>
    </citation>
    <scope>NUCLEOTIDE SEQUENCE</scope>
    <source>
        <strain evidence="10">Vvax</strain>
    </source>
</reference>
<accession>A0A679JFB1</accession>
<feature type="transmembrane region" description="Helical" evidence="9">
    <location>
        <begin position="259"/>
        <end position="280"/>
    </location>
</feature>
<comment type="subcellular location">
    <subcellularLocation>
        <location evidence="1">Cell membrane</location>
        <topology evidence="1">Multi-pass membrane protein</topology>
    </subcellularLocation>
</comment>
<evidence type="ECO:0000256" key="2">
    <source>
        <dbReference type="ARBA" id="ARBA00022448"/>
    </source>
</evidence>
<dbReference type="Pfam" id="PF25539">
    <property type="entry name" value="Bestrophin_2"/>
    <property type="match status" value="1"/>
</dbReference>
<evidence type="ECO:0000256" key="9">
    <source>
        <dbReference type="SAM" id="Phobius"/>
    </source>
</evidence>
<evidence type="ECO:0000256" key="8">
    <source>
        <dbReference type="ARBA" id="ARBA00034708"/>
    </source>
</evidence>
<feature type="transmembrane region" description="Helical" evidence="9">
    <location>
        <begin position="20"/>
        <end position="37"/>
    </location>
</feature>
<keyword evidence="6" id="KW-0406">Ion transport</keyword>
<dbReference type="InterPro" id="IPR044669">
    <property type="entry name" value="YneE/VCCN1/2-like"/>
</dbReference>
<dbReference type="EMBL" id="LR743508">
    <property type="protein sequence ID" value="CAA2109439.1"/>
    <property type="molecule type" value="Genomic_DNA"/>
</dbReference>